<dbReference type="PANTHER" id="PTHR11533">
    <property type="entry name" value="PROTEASE M1 ZINC METALLOPROTEASE"/>
    <property type="match status" value="1"/>
</dbReference>
<evidence type="ECO:0000256" key="5">
    <source>
        <dbReference type="ARBA" id="ARBA00022801"/>
    </source>
</evidence>
<dbReference type="SUPFAM" id="SSF55486">
    <property type="entry name" value="Metalloproteases ('zincins'), catalytic domain"/>
    <property type="match status" value="1"/>
</dbReference>
<dbReference type="EC" id="3.4.11.-" evidence="8"/>
<evidence type="ECO:0000259" key="10">
    <source>
        <dbReference type="Pfam" id="PF11838"/>
    </source>
</evidence>
<evidence type="ECO:0000256" key="7">
    <source>
        <dbReference type="ARBA" id="ARBA00023049"/>
    </source>
</evidence>
<dbReference type="InterPro" id="IPR042097">
    <property type="entry name" value="Aminopeptidase_N-like_N_sf"/>
</dbReference>
<dbReference type="InterPro" id="IPR050344">
    <property type="entry name" value="Peptidase_M1_aminopeptidases"/>
</dbReference>
<dbReference type="InterPro" id="IPR045357">
    <property type="entry name" value="Aminopeptidase_N-like_N"/>
</dbReference>
<comment type="caution">
    <text evidence="12">The sequence shown here is derived from an EMBL/GenBank/DDBJ whole genome shotgun (WGS) entry which is preliminary data.</text>
</comment>
<dbReference type="Gene3D" id="1.25.50.20">
    <property type="match status" value="1"/>
</dbReference>
<keyword evidence="6 8" id="KW-0862">Zinc</keyword>
<name>A0ABR4N1I5_9FUNG</name>
<keyword evidence="3 8" id="KW-0645">Protease</keyword>
<dbReference type="CDD" id="cd09601">
    <property type="entry name" value="M1_APN-Q_like"/>
    <property type="match status" value="1"/>
</dbReference>
<dbReference type="Gene3D" id="2.60.40.1910">
    <property type="match status" value="1"/>
</dbReference>
<comment type="cofactor">
    <cofactor evidence="8">
        <name>Zn(2+)</name>
        <dbReference type="ChEBI" id="CHEBI:29105"/>
    </cofactor>
    <text evidence="8">Binds 1 zinc ion per subunit.</text>
</comment>
<dbReference type="Proteomes" id="UP001527925">
    <property type="component" value="Unassembled WGS sequence"/>
</dbReference>
<evidence type="ECO:0000259" key="11">
    <source>
        <dbReference type="Pfam" id="PF17900"/>
    </source>
</evidence>
<feature type="domain" description="Aminopeptidase N-like N-terminal" evidence="11">
    <location>
        <begin position="23"/>
        <end position="214"/>
    </location>
</feature>
<evidence type="ECO:0000256" key="8">
    <source>
        <dbReference type="RuleBase" id="RU364040"/>
    </source>
</evidence>
<organism evidence="12 13">
    <name type="scientific">Polyrhizophydium stewartii</name>
    <dbReference type="NCBI Taxonomy" id="2732419"/>
    <lineage>
        <taxon>Eukaryota</taxon>
        <taxon>Fungi</taxon>
        <taxon>Fungi incertae sedis</taxon>
        <taxon>Chytridiomycota</taxon>
        <taxon>Chytridiomycota incertae sedis</taxon>
        <taxon>Chytridiomycetes</taxon>
        <taxon>Rhizophydiales</taxon>
        <taxon>Rhizophydiales incertae sedis</taxon>
        <taxon>Polyrhizophydium</taxon>
    </lineage>
</organism>
<protein>
    <recommendedName>
        <fullName evidence="8">Aminopeptidase</fullName>
        <ecNumber evidence="8">3.4.11.-</ecNumber>
    </recommendedName>
</protein>
<accession>A0ABR4N1I5</accession>
<keyword evidence="13" id="KW-1185">Reference proteome</keyword>
<keyword evidence="5 8" id="KW-0378">Hydrolase</keyword>
<evidence type="ECO:0000256" key="3">
    <source>
        <dbReference type="ARBA" id="ARBA00022670"/>
    </source>
</evidence>
<dbReference type="Gene3D" id="2.60.40.1730">
    <property type="entry name" value="tricorn interacting facor f3 domain"/>
    <property type="match status" value="1"/>
</dbReference>
<dbReference type="InterPro" id="IPR027268">
    <property type="entry name" value="Peptidase_M4/M1_CTD_sf"/>
</dbReference>
<dbReference type="InterPro" id="IPR014782">
    <property type="entry name" value="Peptidase_M1_dom"/>
</dbReference>
<comment type="similarity">
    <text evidence="1 8">Belongs to the peptidase M1 family.</text>
</comment>
<dbReference type="PRINTS" id="PR00756">
    <property type="entry name" value="ALADIPTASE"/>
</dbReference>
<evidence type="ECO:0000313" key="12">
    <source>
        <dbReference type="EMBL" id="KAL2913379.1"/>
    </source>
</evidence>
<dbReference type="InterPro" id="IPR034016">
    <property type="entry name" value="M1_APN-typ"/>
</dbReference>
<dbReference type="Pfam" id="PF11838">
    <property type="entry name" value="ERAP1_C"/>
    <property type="match status" value="1"/>
</dbReference>
<evidence type="ECO:0000256" key="4">
    <source>
        <dbReference type="ARBA" id="ARBA00022723"/>
    </source>
</evidence>
<dbReference type="EMBL" id="JADGIZ020000047">
    <property type="protein sequence ID" value="KAL2913379.1"/>
    <property type="molecule type" value="Genomic_DNA"/>
</dbReference>
<dbReference type="InterPro" id="IPR001930">
    <property type="entry name" value="Peptidase_M1"/>
</dbReference>
<dbReference type="SUPFAM" id="SSF63737">
    <property type="entry name" value="Leukotriene A4 hydrolase N-terminal domain"/>
    <property type="match status" value="1"/>
</dbReference>
<reference evidence="12 13" key="1">
    <citation type="submission" date="2023-09" db="EMBL/GenBank/DDBJ databases">
        <title>Pangenome analysis of Batrachochytrium dendrobatidis and related Chytrids.</title>
        <authorList>
            <person name="Yacoub M.N."/>
            <person name="Stajich J.E."/>
            <person name="James T.Y."/>
        </authorList>
    </citation>
    <scope>NUCLEOTIDE SEQUENCE [LARGE SCALE GENOMIC DNA]</scope>
    <source>
        <strain evidence="12 13">JEL0888</strain>
    </source>
</reference>
<dbReference type="Gene3D" id="1.10.390.10">
    <property type="entry name" value="Neutral Protease Domain 2"/>
    <property type="match status" value="1"/>
</dbReference>
<evidence type="ECO:0000259" key="9">
    <source>
        <dbReference type="Pfam" id="PF01433"/>
    </source>
</evidence>
<dbReference type="Pfam" id="PF17900">
    <property type="entry name" value="Peptidase_M1_N"/>
    <property type="match status" value="1"/>
</dbReference>
<dbReference type="Pfam" id="PF01433">
    <property type="entry name" value="Peptidase_M1"/>
    <property type="match status" value="1"/>
</dbReference>
<proteinExistence type="inferred from homology"/>
<feature type="domain" description="Peptidase M1 membrane alanine aminopeptidase" evidence="9">
    <location>
        <begin position="256"/>
        <end position="481"/>
    </location>
</feature>
<evidence type="ECO:0000256" key="1">
    <source>
        <dbReference type="ARBA" id="ARBA00010136"/>
    </source>
</evidence>
<feature type="domain" description="ERAP1-like C-terminal" evidence="10">
    <location>
        <begin position="568"/>
        <end position="903"/>
    </location>
</feature>
<keyword evidence="2 8" id="KW-0031">Aminopeptidase</keyword>
<keyword evidence="7 8" id="KW-0482">Metalloprotease</keyword>
<evidence type="ECO:0000256" key="2">
    <source>
        <dbReference type="ARBA" id="ARBA00022438"/>
    </source>
</evidence>
<dbReference type="PANTHER" id="PTHR11533:SF174">
    <property type="entry name" value="PUROMYCIN-SENSITIVE AMINOPEPTIDASE-RELATED"/>
    <property type="match status" value="1"/>
</dbReference>
<dbReference type="InterPro" id="IPR024571">
    <property type="entry name" value="ERAP1-like_C_dom"/>
</dbReference>
<evidence type="ECO:0000256" key="6">
    <source>
        <dbReference type="ARBA" id="ARBA00022833"/>
    </source>
</evidence>
<sequence length="926" mass="102022">MCNGGPAHDASHSARDVLPTNVKPSHYTLSLTPNFETFEFTGTVAVDLDVVHETKTIVANANEVTVRSAKVVVTHVKTETTQIAKSITHSKEAETVTFEFETPIPAGAKAVLHADFTGIHNDQMAGFYRSSYTDKDGNKKYLVVTQFEATDARRAFPCWDEPNLKATFDVTLVVDPSHTALSNMNETEERLVQVAGKTLKEVKFARTPIMSTYLVAFAVGDFDFVETKAHPKLPADAKPITVRVYTLKGQSEKGRFALDVGAKTLEYFSEFFDIAYPLPKARLSLAAAQMDMIAIPDFGAGAMENWGLVTYREVMLLVDENTTAGVKQSIAYVVGHELAHQWFGNLVTMDWWSELWLNEGFATYVGWLSTDFIFPEWQVWTQFVNNDFNRGLGLDGMRSSHPIEVSVKSPSEINQIFDAISYSKGASVIRMLSSFLGTDVFAKGVRAYLKKFAFSNAKTVDLWAALSEASGHDVATIMSAWTLKTGHPVLSVVSESFDATKGELALTIRQGRFLSSGDLTPEEDAETLWTVPLTVSSHLNTAVPTRHVISAKEATITIPYSHAAGHFWKLNHHSTGFFRINLSAEQQTRLGAALRENLNNFSVEDRIGILSDAFATAKAGISSTSGALDIVAGFAAEENYIVLSQLSACFDSVLAILINEPEYVTDGIHSLQRHIFSAKARAVGFEYTSGEDHLTQLKRTLVIRAAADAKDKYVQDELLRRFHAFIAGDESALHPNLRRAAYSTAIKVTKDDSAFEAVLNIAKTGASVESRLAALSNIGGSPNLDVVRRVLDMVIAGDVVRTQDISYPITSVRSSPAIQEVLPIMWNWLKTNWEVLHERLSPTLSLLGSAVSLCTSAQLGHEFADEVEAWARGDDLSTAEAKAKRVEQLKKARRPLDQSLERIRSATKWLIRDREAIAAWVASHKF</sequence>
<keyword evidence="4 8" id="KW-0479">Metal-binding</keyword>
<evidence type="ECO:0000313" key="13">
    <source>
        <dbReference type="Proteomes" id="UP001527925"/>
    </source>
</evidence>
<gene>
    <name evidence="12" type="ORF">HK105_207124</name>
</gene>